<protein>
    <recommendedName>
        <fullName evidence="5">MYND-type domain-containing protein</fullName>
    </recommendedName>
</protein>
<organism evidence="6 7">
    <name type="scientific">Ephemerocybe angulata</name>
    <dbReference type="NCBI Taxonomy" id="980116"/>
    <lineage>
        <taxon>Eukaryota</taxon>
        <taxon>Fungi</taxon>
        <taxon>Dikarya</taxon>
        <taxon>Basidiomycota</taxon>
        <taxon>Agaricomycotina</taxon>
        <taxon>Agaricomycetes</taxon>
        <taxon>Agaricomycetidae</taxon>
        <taxon>Agaricales</taxon>
        <taxon>Agaricineae</taxon>
        <taxon>Psathyrellaceae</taxon>
        <taxon>Ephemerocybe</taxon>
    </lineage>
</organism>
<evidence type="ECO:0000313" key="7">
    <source>
        <dbReference type="Proteomes" id="UP000521943"/>
    </source>
</evidence>
<keyword evidence="3" id="KW-0862">Zinc</keyword>
<evidence type="ECO:0000313" key="6">
    <source>
        <dbReference type="EMBL" id="KAF6745663.1"/>
    </source>
</evidence>
<gene>
    <name evidence="6" type="ORF">DFP72DRAFT_47401</name>
</gene>
<dbReference type="Gene3D" id="6.10.140.2220">
    <property type="match status" value="1"/>
</dbReference>
<keyword evidence="1" id="KW-0479">Metal-binding</keyword>
<dbReference type="OrthoDB" id="2918879at2759"/>
<accession>A0A8H6HES8</accession>
<dbReference type="EMBL" id="JACGCI010000103">
    <property type="protein sequence ID" value="KAF6745663.1"/>
    <property type="molecule type" value="Genomic_DNA"/>
</dbReference>
<reference evidence="6 7" key="1">
    <citation type="submission" date="2020-07" db="EMBL/GenBank/DDBJ databases">
        <title>Comparative genomics of pyrophilous fungi reveals a link between fire events and developmental genes.</title>
        <authorList>
            <consortium name="DOE Joint Genome Institute"/>
            <person name="Steindorff A.S."/>
            <person name="Carver A."/>
            <person name="Calhoun S."/>
            <person name="Stillman K."/>
            <person name="Liu H."/>
            <person name="Lipzen A."/>
            <person name="Pangilinan J."/>
            <person name="Labutti K."/>
            <person name="Bruns T.D."/>
            <person name="Grigoriev I.V."/>
        </authorList>
    </citation>
    <scope>NUCLEOTIDE SEQUENCE [LARGE SCALE GENOMIC DNA]</scope>
    <source>
        <strain evidence="6 7">CBS 144469</strain>
    </source>
</reference>
<dbReference type="Pfam" id="PF01753">
    <property type="entry name" value="zf-MYND"/>
    <property type="match status" value="1"/>
</dbReference>
<keyword evidence="2 4" id="KW-0863">Zinc-finger</keyword>
<keyword evidence="7" id="KW-1185">Reference proteome</keyword>
<dbReference type="Proteomes" id="UP000521943">
    <property type="component" value="Unassembled WGS sequence"/>
</dbReference>
<dbReference type="PROSITE" id="PS50865">
    <property type="entry name" value="ZF_MYND_2"/>
    <property type="match status" value="1"/>
</dbReference>
<evidence type="ECO:0000256" key="4">
    <source>
        <dbReference type="PROSITE-ProRule" id="PRU00134"/>
    </source>
</evidence>
<name>A0A8H6HES8_9AGAR</name>
<sequence length="698" mass="78410">MLVPWLLDELLGHVRNRSEDHCHLLVYDWPSSSTIKATKALIEALSVEKEPSDIEMKDLIVTDLCLEGIAAAMHAAEAGPRTMKKELTDLIIKELDILFSSFSMVVRHIGLHPDDAHPHKYTTAFIAKSCIQLMLLMNYERRLADAMRCSLAVSDFVVLAWTWSDPHTRLPLFMVDEFREDAERSGCVINDMFAHYTRGPSVAKTLVLEHLSGDRDPYAAADRLLLTGIARAQAIRRACECDGWDPIVVLRNLVILFQAMDNFLRLGSPVLLAAFRRHTFLQALMSAIAMASGRLVAQSLEKTTFTKARGVGEYLSPAAFLNLEVRIWVEVPGTSPMNAIVQLLQGGILSVLLDLLLLSLHERTALNQDDFETCQECCRGLVTWLAPYCVYPLVAVAMDEAVANVDRWQLEKINEAMKIRRGYSVGLPMTPWLLIGAWCKFGKRKLSMIQGCSKPPLCDNILHDQSKRDGISPEQIYVCARCHSATYCSSTCQKVDWALSHRDDCPKLQKSYLERRTEHDWIFGSTRQHLLLILQDAYRKSAHEIEQERREHHPRTPPFNLVVSFNYITLPAIPEAVPVLYTLAQYVATLVAATEGPNGALEGLGCKRLNAMLEEFTTKPDVRIVEGLFMLRNRRVRVIARVRLARTATGYEIPDRATVLGGISHLGPKYLLDCDIVDEDHPGFCKLGCKCATSRAGY</sequence>
<dbReference type="SUPFAM" id="SSF144232">
    <property type="entry name" value="HIT/MYND zinc finger-like"/>
    <property type="match status" value="1"/>
</dbReference>
<comment type="caution">
    <text evidence="6">The sequence shown here is derived from an EMBL/GenBank/DDBJ whole genome shotgun (WGS) entry which is preliminary data.</text>
</comment>
<dbReference type="GO" id="GO:0008270">
    <property type="term" value="F:zinc ion binding"/>
    <property type="evidence" value="ECO:0007669"/>
    <property type="project" value="UniProtKB-KW"/>
</dbReference>
<evidence type="ECO:0000256" key="2">
    <source>
        <dbReference type="ARBA" id="ARBA00022771"/>
    </source>
</evidence>
<dbReference type="InterPro" id="IPR002893">
    <property type="entry name" value="Znf_MYND"/>
</dbReference>
<dbReference type="AlphaFoldDB" id="A0A8H6HES8"/>
<evidence type="ECO:0000256" key="1">
    <source>
        <dbReference type="ARBA" id="ARBA00022723"/>
    </source>
</evidence>
<evidence type="ECO:0000256" key="3">
    <source>
        <dbReference type="ARBA" id="ARBA00022833"/>
    </source>
</evidence>
<evidence type="ECO:0000259" key="5">
    <source>
        <dbReference type="PROSITE" id="PS50865"/>
    </source>
</evidence>
<feature type="domain" description="MYND-type" evidence="5">
    <location>
        <begin position="458"/>
        <end position="505"/>
    </location>
</feature>
<proteinExistence type="predicted"/>